<evidence type="ECO:0000313" key="2">
    <source>
        <dbReference type="Proteomes" id="UP001476798"/>
    </source>
</evidence>
<proteinExistence type="predicted"/>
<comment type="caution">
    <text evidence="1">The sequence shown here is derived from an EMBL/GenBank/DDBJ whole genome shotgun (WGS) entry which is preliminary data.</text>
</comment>
<keyword evidence="2" id="KW-1185">Reference proteome</keyword>
<organism evidence="1 2">
    <name type="scientific">Goodea atripinnis</name>
    <dbReference type="NCBI Taxonomy" id="208336"/>
    <lineage>
        <taxon>Eukaryota</taxon>
        <taxon>Metazoa</taxon>
        <taxon>Chordata</taxon>
        <taxon>Craniata</taxon>
        <taxon>Vertebrata</taxon>
        <taxon>Euteleostomi</taxon>
        <taxon>Actinopterygii</taxon>
        <taxon>Neopterygii</taxon>
        <taxon>Teleostei</taxon>
        <taxon>Neoteleostei</taxon>
        <taxon>Acanthomorphata</taxon>
        <taxon>Ovalentaria</taxon>
        <taxon>Atherinomorphae</taxon>
        <taxon>Cyprinodontiformes</taxon>
        <taxon>Goodeidae</taxon>
        <taxon>Goodea</taxon>
    </lineage>
</organism>
<evidence type="ECO:0000313" key="1">
    <source>
        <dbReference type="EMBL" id="MEQ2177928.1"/>
    </source>
</evidence>
<dbReference type="EMBL" id="JAHRIO010060448">
    <property type="protein sequence ID" value="MEQ2177928.1"/>
    <property type="molecule type" value="Genomic_DNA"/>
</dbReference>
<name>A0ABV0P538_9TELE</name>
<accession>A0ABV0P538</accession>
<gene>
    <name evidence="1" type="ORF">GOODEAATRI_008824</name>
</gene>
<reference evidence="1 2" key="1">
    <citation type="submission" date="2021-06" db="EMBL/GenBank/DDBJ databases">
        <authorList>
            <person name="Palmer J.M."/>
        </authorList>
    </citation>
    <scope>NUCLEOTIDE SEQUENCE [LARGE SCALE GENOMIC DNA]</scope>
    <source>
        <strain evidence="1 2">GA_2019</strain>
        <tissue evidence="1">Muscle</tissue>
    </source>
</reference>
<sequence length="127" mass="14574">MRQPAVICVSRAFITKQRCCLSGDEQLCFCNSGGRLLASNGSLMKNTCSVMMPRDHFLSLQHLLRKTCRLNFWLFWSVCLLSLWAAEGTRLAKSSCEKSVFINMHSHKLPLKRAFVAQQMLKHIQKR</sequence>
<protein>
    <submittedName>
        <fullName evidence="1">Uncharacterized protein</fullName>
    </submittedName>
</protein>
<dbReference type="Proteomes" id="UP001476798">
    <property type="component" value="Unassembled WGS sequence"/>
</dbReference>